<keyword evidence="6 10" id="KW-0058">Aromatic hydrocarbons catabolism</keyword>
<organism evidence="12 13">
    <name type="scientific">Actinomadura physcomitrii</name>
    <dbReference type="NCBI Taxonomy" id="2650748"/>
    <lineage>
        <taxon>Bacteria</taxon>
        <taxon>Bacillati</taxon>
        <taxon>Actinomycetota</taxon>
        <taxon>Actinomycetes</taxon>
        <taxon>Streptosporangiales</taxon>
        <taxon>Thermomonosporaceae</taxon>
        <taxon>Actinomadura</taxon>
    </lineage>
</organism>
<feature type="active site" description="Proton donor" evidence="10">
    <location>
        <position position="115"/>
    </location>
</feature>
<comment type="subunit">
    <text evidence="5 10">Homotetramer.</text>
</comment>
<evidence type="ECO:0000256" key="4">
    <source>
        <dbReference type="ARBA" id="ARBA00007030"/>
    </source>
</evidence>
<keyword evidence="9 10" id="KW-0408">Iron</keyword>
<dbReference type="EC" id="1.13.11.16" evidence="10"/>
<comment type="cofactor">
    <cofactor evidence="10">
        <name>Fe(2+)</name>
        <dbReference type="ChEBI" id="CHEBI:29033"/>
    </cofactor>
</comment>
<evidence type="ECO:0000256" key="9">
    <source>
        <dbReference type="ARBA" id="ARBA00023004"/>
    </source>
</evidence>
<evidence type="ECO:0000313" key="13">
    <source>
        <dbReference type="Proteomes" id="UP000462055"/>
    </source>
</evidence>
<keyword evidence="8 10" id="KW-0560">Oxidoreductase</keyword>
<feature type="active site" description="Proton acceptor" evidence="10">
    <location>
        <position position="179"/>
    </location>
</feature>
<evidence type="ECO:0000256" key="8">
    <source>
        <dbReference type="ARBA" id="ARBA00023002"/>
    </source>
</evidence>
<protein>
    <recommendedName>
        <fullName evidence="10">2,3-dihydroxyphenylpropionate/2,3-dihydroxicinnamic acid 1,2-dioxygenase</fullName>
        <ecNumber evidence="10">1.13.11.16</ecNumber>
    </recommendedName>
    <alternativeName>
        <fullName evidence="10">3-carboxyethylcatechol 2,3-dioxygenase</fullName>
    </alternativeName>
</protein>
<comment type="catalytic activity">
    <reaction evidence="1 10">
        <text>(2E)-3-(2,3-dihydroxyphenyl)prop-2-enoate + O2 = (2Z,4E,7E)-2-hydroxy-6-oxonona-2,4,7-trienedioate + H(+)</text>
        <dbReference type="Rhea" id="RHEA:25054"/>
        <dbReference type="ChEBI" id="CHEBI:15378"/>
        <dbReference type="ChEBI" id="CHEBI:15379"/>
        <dbReference type="ChEBI" id="CHEBI:58642"/>
        <dbReference type="ChEBI" id="CHEBI:66888"/>
        <dbReference type="EC" id="1.13.11.16"/>
    </reaction>
</comment>
<dbReference type="GO" id="GO:0019380">
    <property type="term" value="P:3-phenylpropionate catabolic process"/>
    <property type="evidence" value="ECO:0007669"/>
    <property type="project" value="UniProtKB-UniRule"/>
</dbReference>
<evidence type="ECO:0000256" key="2">
    <source>
        <dbReference type="ARBA" id="ARBA00001843"/>
    </source>
</evidence>
<keyword evidence="7 10" id="KW-0223">Dioxygenase</keyword>
<evidence type="ECO:0000259" key="11">
    <source>
        <dbReference type="Pfam" id="PF02900"/>
    </source>
</evidence>
<dbReference type="InterPro" id="IPR023789">
    <property type="entry name" value="DHPP/DHXA_dioxygenase"/>
</dbReference>
<evidence type="ECO:0000256" key="1">
    <source>
        <dbReference type="ARBA" id="ARBA00001748"/>
    </source>
</evidence>
<dbReference type="EMBL" id="WBMS02000071">
    <property type="protein sequence ID" value="MWA07364.1"/>
    <property type="molecule type" value="Genomic_DNA"/>
</dbReference>
<dbReference type="SUPFAM" id="SSF53213">
    <property type="entry name" value="LigB-like"/>
    <property type="match status" value="1"/>
</dbReference>
<dbReference type="GO" id="GO:0047070">
    <property type="term" value="F:3-carboxyethylcatechol 2,3-dioxygenase activity"/>
    <property type="evidence" value="ECO:0007669"/>
    <property type="project" value="UniProtKB-UniRule"/>
</dbReference>
<evidence type="ECO:0000256" key="6">
    <source>
        <dbReference type="ARBA" id="ARBA00022797"/>
    </source>
</evidence>
<dbReference type="AlphaFoldDB" id="A0A6I4MTT4"/>
<reference evidence="12" key="1">
    <citation type="submission" date="2019-12" db="EMBL/GenBank/DDBJ databases">
        <title>Actinomadura physcomitrii sp. nov., a novel actinomycete isolated from moss [Physcomitrium sphaericum (Ludw) Fuernr].</title>
        <authorList>
            <person name="Zhuang X."/>
        </authorList>
    </citation>
    <scope>NUCLEOTIDE SEQUENCE [LARGE SCALE GENOMIC DNA]</scope>
    <source>
        <strain evidence="12">LD22</strain>
    </source>
</reference>
<proteinExistence type="inferred from homology"/>
<dbReference type="UniPathway" id="UPA00714"/>
<evidence type="ECO:0000256" key="3">
    <source>
        <dbReference type="ARBA" id="ARBA00005207"/>
    </source>
</evidence>
<name>A0A6I4MTT4_9ACTN</name>
<gene>
    <name evidence="10" type="primary">mhpB</name>
    <name evidence="12" type="ORF">F8568_044980</name>
</gene>
<evidence type="ECO:0000256" key="10">
    <source>
        <dbReference type="HAMAP-Rule" id="MF_01653"/>
    </source>
</evidence>
<comment type="caution">
    <text evidence="12">The sequence shown here is derived from an EMBL/GenBank/DDBJ whole genome shotgun (WGS) entry which is preliminary data.</text>
</comment>
<feature type="domain" description="Extradiol ring-cleavage dioxygenase class III enzyme subunit B" evidence="11">
    <location>
        <begin position="6"/>
        <end position="303"/>
    </location>
</feature>
<dbReference type="NCBIfam" id="NF009910">
    <property type="entry name" value="PRK13370.1-4"/>
    <property type="match status" value="1"/>
</dbReference>
<evidence type="ECO:0000313" key="12">
    <source>
        <dbReference type="EMBL" id="MWA07364.1"/>
    </source>
</evidence>
<sequence>MPFALCCMSHSPLLDLNQPSPDLQAEVTDALKRARTFVDEFAPELVVTFTPDHYNGFFYRLMPPFCIGAAARTVGDYGTAAGPLDVPRDIAAGCAEAALAAEVDVSVSYDMELDHATAQPLQILFGTLDACPVVPIFINAAAPPLGPVTRARRLGEAVGRFLAGRPERILLIGSGGLSHDPPVPALGTAPAPLAERLVSGRELTADEERRKVTGAIAEAAALAARSSSRIDLCPDWDRAFLGIVGSGGLDTIDGWSNEDIARHGSGAQEIRTWVAAYSALAATGPYEITDRYYHPIPEYIAGFAVTTALPATRSTGS</sequence>
<dbReference type="Pfam" id="PF02900">
    <property type="entry name" value="LigB"/>
    <property type="match status" value="1"/>
</dbReference>
<comment type="pathway">
    <text evidence="3 10">Aromatic compound metabolism; 3-phenylpropanoate degradation.</text>
</comment>
<accession>A0A6I4MTT4</accession>
<dbReference type="Gene3D" id="3.40.830.10">
    <property type="entry name" value="LigB-like"/>
    <property type="match status" value="1"/>
</dbReference>
<dbReference type="InterPro" id="IPR004183">
    <property type="entry name" value="Xdiol_dOase_suB"/>
</dbReference>
<dbReference type="Proteomes" id="UP000462055">
    <property type="component" value="Unassembled WGS sequence"/>
</dbReference>
<comment type="catalytic activity">
    <reaction evidence="2 10">
        <text>3-(2,3-dihydroxyphenyl)propanoate + O2 = (2Z,4E)-2-hydroxy-6-oxonona-2,4-dienedioate + H(+)</text>
        <dbReference type="Rhea" id="RHEA:23840"/>
        <dbReference type="ChEBI" id="CHEBI:15378"/>
        <dbReference type="ChEBI" id="CHEBI:15379"/>
        <dbReference type="ChEBI" id="CHEBI:46951"/>
        <dbReference type="ChEBI" id="CHEBI:66887"/>
        <dbReference type="EC" id="1.13.11.16"/>
    </reaction>
</comment>
<dbReference type="GO" id="GO:0008198">
    <property type="term" value="F:ferrous iron binding"/>
    <property type="evidence" value="ECO:0007669"/>
    <property type="project" value="InterPro"/>
</dbReference>
<dbReference type="HAMAP" id="MF_01653">
    <property type="entry name" value="MhpB"/>
    <property type="match status" value="1"/>
</dbReference>
<evidence type="ECO:0000256" key="5">
    <source>
        <dbReference type="ARBA" id="ARBA00011881"/>
    </source>
</evidence>
<keyword evidence="13" id="KW-1185">Reference proteome</keyword>
<comment type="function">
    <text evidence="10">Catalyzes the non-heme iron(II)-dependent oxidative cleavage of 2,3-dihydroxyphenylpropionic acid and 2,3-dihydroxicinnamic acid into 2-hydroxy-6-ketononadienedioate and 2-hydroxy-6-ketononatrienedioate, respectively.</text>
</comment>
<comment type="similarity">
    <text evidence="4 10">Belongs to the LigB/MhpB extradiol dioxygenase family.</text>
</comment>
<evidence type="ECO:0000256" key="7">
    <source>
        <dbReference type="ARBA" id="ARBA00022964"/>
    </source>
</evidence>